<dbReference type="Pfam" id="PF00631">
    <property type="entry name" value="G-gamma"/>
    <property type="match status" value="1"/>
</dbReference>
<dbReference type="InterPro" id="IPR036284">
    <property type="entry name" value="GGL_sf"/>
</dbReference>
<proteinExistence type="inferred from homology"/>
<evidence type="ECO:0000256" key="3">
    <source>
        <dbReference type="ARBA" id="ARBA00022475"/>
    </source>
</evidence>
<evidence type="ECO:0000259" key="10">
    <source>
        <dbReference type="PROSITE" id="PS50058"/>
    </source>
</evidence>
<accession>A0A553NMZ6</accession>
<evidence type="ECO:0000256" key="6">
    <source>
        <dbReference type="ARBA" id="ARBA00023224"/>
    </source>
</evidence>
<dbReference type="GO" id="GO:0005834">
    <property type="term" value="C:heterotrimeric G-protein complex"/>
    <property type="evidence" value="ECO:0007669"/>
    <property type="project" value="InterPro"/>
</dbReference>
<dbReference type="GO" id="GO:0007186">
    <property type="term" value="P:G protein-coupled receptor signaling pathway"/>
    <property type="evidence" value="ECO:0007669"/>
    <property type="project" value="InterPro"/>
</dbReference>
<evidence type="ECO:0000256" key="1">
    <source>
        <dbReference type="ARBA" id="ARBA00004342"/>
    </source>
</evidence>
<keyword evidence="5 9" id="KW-0472">Membrane</keyword>
<comment type="subunit">
    <text evidence="9">G proteins are composed of 3 units; alpha, beta and gamma.</text>
</comment>
<comment type="similarity">
    <text evidence="2 9">Belongs to the G protein gamma family.</text>
</comment>
<sequence>MSSNSASALLKMQKNVKQLRFEAGIRRITVSQAATELQAFCLQNANKDPLLTGVPSSDNPFRPPKSCALF</sequence>
<organism evidence="11 12">
    <name type="scientific">Danionella cerebrum</name>
    <dbReference type="NCBI Taxonomy" id="2873325"/>
    <lineage>
        <taxon>Eukaryota</taxon>
        <taxon>Metazoa</taxon>
        <taxon>Chordata</taxon>
        <taxon>Craniata</taxon>
        <taxon>Vertebrata</taxon>
        <taxon>Euteleostomi</taxon>
        <taxon>Actinopterygii</taxon>
        <taxon>Neopterygii</taxon>
        <taxon>Teleostei</taxon>
        <taxon>Ostariophysi</taxon>
        <taxon>Cypriniformes</taxon>
        <taxon>Danionidae</taxon>
        <taxon>Danioninae</taxon>
        <taxon>Danionella</taxon>
    </lineage>
</organism>
<name>A0A553NMZ6_9TELE</name>
<evidence type="ECO:0000256" key="5">
    <source>
        <dbReference type="ARBA" id="ARBA00023136"/>
    </source>
</evidence>
<evidence type="ECO:0000256" key="9">
    <source>
        <dbReference type="RuleBase" id="RU004973"/>
    </source>
</evidence>
<dbReference type="SUPFAM" id="SSF48670">
    <property type="entry name" value="Transducin (heterotrimeric G protein), gamma chain"/>
    <property type="match status" value="1"/>
</dbReference>
<evidence type="ECO:0000256" key="7">
    <source>
        <dbReference type="ARBA" id="ARBA00023288"/>
    </source>
</evidence>
<comment type="caution">
    <text evidence="11">The sequence shown here is derived from an EMBL/GenBank/DDBJ whole genome shotgun (WGS) entry which is preliminary data.</text>
</comment>
<dbReference type="Gene3D" id="4.10.260.10">
    <property type="entry name" value="Transducin (heterotrimeric G protein), gamma chain"/>
    <property type="match status" value="1"/>
</dbReference>
<dbReference type="SMART" id="SM01224">
    <property type="entry name" value="G_gamma"/>
    <property type="match status" value="1"/>
</dbReference>
<dbReference type="PANTHER" id="PTHR13809">
    <property type="entry name" value="GUANINE NUCLEOTIDE-BINDING PROTEIN GAMMA SUBUNIT"/>
    <property type="match status" value="1"/>
</dbReference>
<keyword evidence="3 9" id="KW-1003">Cell membrane</keyword>
<evidence type="ECO:0000256" key="2">
    <source>
        <dbReference type="ARBA" id="ARBA00007431"/>
    </source>
</evidence>
<dbReference type="STRING" id="623744.A0A553NMZ6"/>
<protein>
    <recommendedName>
        <fullName evidence="9">Guanine nucleotide-binding protein subunit gamma</fullName>
    </recommendedName>
</protein>
<dbReference type="GO" id="GO:0031681">
    <property type="term" value="F:G-protein beta-subunit binding"/>
    <property type="evidence" value="ECO:0007669"/>
    <property type="project" value="InterPro"/>
</dbReference>
<dbReference type="FunFam" id="4.10.260.10:FF:000001">
    <property type="entry name" value="Guanine nucleotide-binding protein subunit gamma"/>
    <property type="match status" value="1"/>
</dbReference>
<evidence type="ECO:0000256" key="8">
    <source>
        <dbReference type="ARBA" id="ARBA00023289"/>
    </source>
</evidence>
<dbReference type="PROSITE" id="PS50058">
    <property type="entry name" value="G_PROTEIN_GAMMA"/>
    <property type="match status" value="1"/>
</dbReference>
<keyword evidence="4" id="KW-0488">Methylation</keyword>
<keyword evidence="7 9" id="KW-0449">Lipoprotein</keyword>
<gene>
    <name evidence="11" type="ORF">DNTS_028802</name>
</gene>
<evidence type="ECO:0000256" key="4">
    <source>
        <dbReference type="ARBA" id="ARBA00022481"/>
    </source>
</evidence>
<dbReference type="CDD" id="cd00068">
    <property type="entry name" value="GGL"/>
    <property type="match status" value="1"/>
</dbReference>
<evidence type="ECO:0000313" key="12">
    <source>
        <dbReference type="Proteomes" id="UP000316079"/>
    </source>
</evidence>
<comment type="subcellular location">
    <subcellularLocation>
        <location evidence="1 9">Cell membrane</location>
        <topology evidence="1 9">Lipid-anchor</topology>
        <orientation evidence="1 9">Cytoplasmic side</orientation>
    </subcellularLocation>
</comment>
<dbReference type="OrthoDB" id="6264244at2759"/>
<dbReference type="EMBL" id="SRMA01026824">
    <property type="protein sequence ID" value="TRY66767.1"/>
    <property type="molecule type" value="Genomic_DNA"/>
</dbReference>
<comment type="function">
    <text evidence="9">Guanine nucleotide-binding proteins (G proteins) are involved as a modulator or transducer in various transmembrane signaling systems. The beta and gamma chains are required for the GTPase activity, for replacement of GDP by GTP, and for G protein-effector interaction.</text>
</comment>
<dbReference type="SMART" id="SM00224">
    <property type="entry name" value="GGL"/>
    <property type="match status" value="1"/>
</dbReference>
<dbReference type="InterPro" id="IPR015898">
    <property type="entry name" value="G-protein_gamma-like_dom"/>
</dbReference>
<dbReference type="AlphaFoldDB" id="A0A553NMZ6"/>
<evidence type="ECO:0000313" key="11">
    <source>
        <dbReference type="EMBL" id="TRY66767.1"/>
    </source>
</evidence>
<keyword evidence="6 9" id="KW-0807">Transducer</keyword>
<keyword evidence="12" id="KW-1185">Reference proteome</keyword>
<dbReference type="PRINTS" id="PR00321">
    <property type="entry name" value="GPROTEING"/>
</dbReference>
<reference evidence="11 12" key="1">
    <citation type="journal article" date="2019" name="Sci. Data">
        <title>Hybrid genome assembly and annotation of Danionella translucida.</title>
        <authorList>
            <person name="Kadobianskyi M."/>
            <person name="Schulze L."/>
            <person name="Schuelke M."/>
            <person name="Judkewitz B."/>
        </authorList>
    </citation>
    <scope>NUCLEOTIDE SEQUENCE [LARGE SCALE GENOMIC DNA]</scope>
    <source>
        <strain evidence="11 12">Bolton</strain>
    </source>
</reference>
<feature type="domain" description="G protein gamma" evidence="10">
    <location>
        <begin position="5"/>
        <end position="70"/>
    </location>
</feature>
<dbReference type="InterPro" id="IPR001770">
    <property type="entry name" value="G-protein_gamma"/>
</dbReference>
<dbReference type="Proteomes" id="UP000316079">
    <property type="component" value="Unassembled WGS sequence"/>
</dbReference>
<keyword evidence="8" id="KW-0636">Prenylation</keyword>